<comment type="subcellular location">
    <subcellularLocation>
        <location evidence="1">Cytoplasm</location>
    </subcellularLocation>
</comment>
<keyword evidence="6 13" id="KW-0489">Methyltransferase</keyword>
<keyword evidence="14" id="KW-1185">Reference proteome</keyword>
<evidence type="ECO:0000256" key="6">
    <source>
        <dbReference type="ARBA" id="ARBA00022603"/>
    </source>
</evidence>
<keyword evidence="7" id="KW-0808">Transferase</keyword>
<dbReference type="SUPFAM" id="SSF53335">
    <property type="entry name" value="S-adenosyl-L-methionine-dependent methyltransferases"/>
    <property type="match status" value="1"/>
</dbReference>
<keyword evidence="5" id="KW-0963">Cytoplasm</keyword>
<evidence type="ECO:0000313" key="14">
    <source>
        <dbReference type="Proteomes" id="UP001214441"/>
    </source>
</evidence>
<name>A0ABT6ZR55_9ACTN</name>
<evidence type="ECO:0000256" key="2">
    <source>
        <dbReference type="ARBA" id="ARBA00005369"/>
    </source>
</evidence>
<dbReference type="Proteomes" id="UP001214441">
    <property type="component" value="Unassembled WGS sequence"/>
</dbReference>
<evidence type="ECO:0000256" key="7">
    <source>
        <dbReference type="ARBA" id="ARBA00022679"/>
    </source>
</evidence>
<evidence type="ECO:0000256" key="12">
    <source>
        <dbReference type="SAM" id="MobiDB-lite"/>
    </source>
</evidence>
<keyword evidence="8" id="KW-0949">S-adenosyl-L-methionine</keyword>
<dbReference type="GO" id="GO:0008168">
    <property type="term" value="F:methyltransferase activity"/>
    <property type="evidence" value="ECO:0007669"/>
    <property type="project" value="UniProtKB-KW"/>
</dbReference>
<protein>
    <recommendedName>
        <fullName evidence="4">Protein-L-isoaspartate O-methyltransferase</fullName>
        <ecNumber evidence="3">2.1.1.77</ecNumber>
    </recommendedName>
    <alternativeName>
        <fullName evidence="11">L-isoaspartyl protein carboxyl methyltransferase</fullName>
    </alternativeName>
    <alternativeName>
        <fullName evidence="9">Protein L-isoaspartyl methyltransferase</fullName>
    </alternativeName>
    <alternativeName>
        <fullName evidence="10">Protein-beta-aspartate methyltransferase</fullName>
    </alternativeName>
</protein>
<dbReference type="PANTHER" id="PTHR11579:SF0">
    <property type="entry name" value="PROTEIN-L-ISOASPARTATE(D-ASPARTATE) O-METHYLTRANSFERASE"/>
    <property type="match status" value="1"/>
</dbReference>
<organism evidence="13 14">
    <name type="scientific">Streptomyces iconiensis</name>
    <dbReference type="NCBI Taxonomy" id="1384038"/>
    <lineage>
        <taxon>Bacteria</taxon>
        <taxon>Bacillati</taxon>
        <taxon>Actinomycetota</taxon>
        <taxon>Actinomycetes</taxon>
        <taxon>Kitasatosporales</taxon>
        <taxon>Streptomycetaceae</taxon>
        <taxon>Streptomyces</taxon>
    </lineage>
</organism>
<feature type="region of interest" description="Disordered" evidence="12">
    <location>
        <begin position="75"/>
        <end position="132"/>
    </location>
</feature>
<dbReference type="Gene3D" id="3.40.50.150">
    <property type="entry name" value="Vaccinia Virus protein VP39"/>
    <property type="match status" value="1"/>
</dbReference>
<accession>A0ABT6ZR55</accession>
<evidence type="ECO:0000313" key="13">
    <source>
        <dbReference type="EMBL" id="MDJ1131541.1"/>
    </source>
</evidence>
<gene>
    <name evidence="13" type="ORF">NMN56_006130</name>
</gene>
<evidence type="ECO:0000256" key="4">
    <source>
        <dbReference type="ARBA" id="ARBA00013346"/>
    </source>
</evidence>
<dbReference type="Pfam" id="PF01135">
    <property type="entry name" value="PCMT"/>
    <property type="match status" value="1"/>
</dbReference>
<feature type="compositionally biased region" description="Gly residues" evidence="12">
    <location>
        <begin position="96"/>
        <end position="126"/>
    </location>
</feature>
<comment type="caution">
    <text evidence="13">The sequence shown here is derived from an EMBL/GenBank/DDBJ whole genome shotgun (WGS) entry which is preliminary data.</text>
</comment>
<dbReference type="PANTHER" id="PTHR11579">
    <property type="entry name" value="PROTEIN-L-ISOASPARTATE O-METHYLTRANSFERASE"/>
    <property type="match status" value="1"/>
</dbReference>
<dbReference type="CDD" id="cd02440">
    <property type="entry name" value="AdoMet_MTases"/>
    <property type="match status" value="1"/>
</dbReference>
<dbReference type="EC" id="2.1.1.77" evidence="3"/>
<proteinExistence type="inferred from homology"/>
<evidence type="ECO:0000256" key="3">
    <source>
        <dbReference type="ARBA" id="ARBA00011890"/>
    </source>
</evidence>
<evidence type="ECO:0000256" key="10">
    <source>
        <dbReference type="ARBA" id="ARBA00031323"/>
    </source>
</evidence>
<sequence>MYGTEGLVTGLWEGGHLDEGWVTAFTGVDRGAFVPERVWLRGPGGYWPHTREERPAAWRAAVYSDTAVVTQVGDMRAKNPGDAGHTDRAGSTDGAAGAGSAHGAGRVEGSGGVEGSGRVRVGGGGCEPALVPTSSASMPRVVARMLRALDVRPGDQVLEAGTGTGYNAALLSHRLGDTCVTSVESDPQLAEAARAALKSAGFVPVVVTGDADRGYTAGAPYDRVVATYAVHDIPYAWVRQTRPGGVVVLPWGTGLYNGVLLRLTVHEGPHGPVATGHVVDDTAFMWDRAQMPERDVMAAVHDEAGAVASRTELDPRAVLGDNDMAFTAGVLVPGARYSVGHGSRGEFTLWLADAATRSWASVDYVPGAHAFDLQQHGPRALWDEVTAAHTWWLDAGCPARTRYGVTTGAGHTHIWLDHPHHRVTTRVRP</sequence>
<reference evidence="13 14" key="1">
    <citation type="submission" date="2023-05" db="EMBL/GenBank/DDBJ databases">
        <title>Streptantibioticus silvisoli sp. nov., acidotolerant actinomycetes 1 from pine litter.</title>
        <authorList>
            <person name="Swiecimska M."/>
            <person name="Golinska P."/>
            <person name="Sangal V."/>
            <person name="Wachnowicz B."/>
            <person name="Goodfellow M."/>
        </authorList>
    </citation>
    <scope>NUCLEOTIDE SEQUENCE [LARGE SCALE GENOMIC DNA]</scope>
    <source>
        <strain evidence="13 14">DSM 42109</strain>
    </source>
</reference>
<feature type="compositionally biased region" description="Basic and acidic residues" evidence="12">
    <location>
        <begin position="75"/>
        <end position="90"/>
    </location>
</feature>
<evidence type="ECO:0000256" key="8">
    <source>
        <dbReference type="ARBA" id="ARBA00022691"/>
    </source>
</evidence>
<evidence type="ECO:0000256" key="1">
    <source>
        <dbReference type="ARBA" id="ARBA00004496"/>
    </source>
</evidence>
<comment type="similarity">
    <text evidence="2">Belongs to the methyltransferase superfamily. L-isoaspartyl/D-aspartyl protein methyltransferase family.</text>
</comment>
<dbReference type="InterPro" id="IPR029063">
    <property type="entry name" value="SAM-dependent_MTases_sf"/>
</dbReference>
<dbReference type="GO" id="GO:0032259">
    <property type="term" value="P:methylation"/>
    <property type="evidence" value="ECO:0007669"/>
    <property type="project" value="UniProtKB-KW"/>
</dbReference>
<dbReference type="InterPro" id="IPR000682">
    <property type="entry name" value="PCMT"/>
</dbReference>
<evidence type="ECO:0000256" key="9">
    <source>
        <dbReference type="ARBA" id="ARBA00030757"/>
    </source>
</evidence>
<dbReference type="EMBL" id="JANCPR020000005">
    <property type="protein sequence ID" value="MDJ1131541.1"/>
    <property type="molecule type" value="Genomic_DNA"/>
</dbReference>
<evidence type="ECO:0000256" key="5">
    <source>
        <dbReference type="ARBA" id="ARBA00022490"/>
    </source>
</evidence>
<dbReference type="RefSeq" id="WP_274042717.1">
    <property type="nucleotide sequence ID" value="NZ_JANCPR020000005.1"/>
</dbReference>
<evidence type="ECO:0000256" key="11">
    <source>
        <dbReference type="ARBA" id="ARBA00031350"/>
    </source>
</evidence>